<feature type="domain" description="PAC" evidence="10">
    <location>
        <begin position="271"/>
        <end position="326"/>
    </location>
</feature>
<dbReference type="CDD" id="cd00156">
    <property type="entry name" value="REC"/>
    <property type="match status" value="1"/>
</dbReference>
<dbReference type="InterPro" id="IPR036097">
    <property type="entry name" value="HisK_dim/P_sf"/>
</dbReference>
<feature type="domain" description="Response regulatory" evidence="8">
    <location>
        <begin position="730"/>
        <end position="846"/>
    </location>
</feature>
<dbReference type="Pfam" id="PF08448">
    <property type="entry name" value="PAS_4"/>
    <property type="match status" value="1"/>
</dbReference>
<dbReference type="AlphaFoldDB" id="A0A2S2CME7"/>
<dbReference type="InterPro" id="IPR004358">
    <property type="entry name" value="Sig_transdc_His_kin-like_C"/>
</dbReference>
<keyword evidence="12" id="KW-1185">Reference proteome</keyword>
<dbReference type="KEGG" id="azz:DEW08_05230"/>
<dbReference type="SMART" id="SM00448">
    <property type="entry name" value="REC"/>
    <property type="match status" value="1"/>
</dbReference>
<dbReference type="InterPro" id="IPR005467">
    <property type="entry name" value="His_kinase_dom"/>
</dbReference>
<dbReference type="NCBIfam" id="TIGR00229">
    <property type="entry name" value="sensory_box"/>
    <property type="match status" value="2"/>
</dbReference>
<feature type="modified residue" description="4-aspartylphosphate" evidence="6">
    <location>
        <position position="780"/>
    </location>
</feature>
<dbReference type="OrthoDB" id="7267626at2"/>
<dbReference type="GO" id="GO:0009927">
    <property type="term" value="F:histidine phosphotransfer kinase activity"/>
    <property type="evidence" value="ECO:0007669"/>
    <property type="project" value="TreeGrafter"/>
</dbReference>
<sequence>MTEDLPGRLRRRAETILNDGLFEGAEPTATTLREVVHELYVHQAELEIQNEELRTAQQALEASRIQYLQLFQSIPVACLTVTAAGIVGEANAAAERQFGLPMRRLTGRPLTLLVDPADHGRLFTALTRLRETGKWVRQEYAYLGGQGAMIDGLTDARPVALEDGEKGDVLLTITDLTERNIWLREIQHTRDEAERARAAYHHILQAVADGIFGLDPQGRIRFANAAALAITGFHEADLVGRTLEELLPADGPDGVRSALAALAGEDGRQRTIAAARLYRRDGTLFTAEMKLSPIREQGRIEGAIEGAVVAFRDVTAQRAAEEALSLSERRHRVLVQSLHEGLAMLSADGTVQVANAMAERLLQGPAAILLDPKAQELGGPRRPGDHRASTAGRRIVDADGVRLTGLPPAARAARSGKPVVEQILGIAEGDGAAAPVRWLRVSSHPVCGPDGAVQAVVSSVTDITAMKALERELNVALDAKERFMASASHDLRQPVQALMLLSGLLLREPLPDTARTLADQLRVSVGSLGSLLDCMLDISKLEAGLVSPDVAPVDLGELFGRLDREFQPVAASQGIRLRSVVPRLTVHTDGALMERVLRNLLANAIRYTQRGRVLVGVRRRRDRLRLEVWDTGIGIAENQLDRIFQDFYQVGNAARDRREGLGMGLSIAKRLVAMLGGTIEVTSQLGRGSCFCVCLPLPQSGPQAPDGQDGTLGAAAGDGTDGAADGGDALVLLVEDDAVIRMALSLMLEGWGYQVVDAGTVGEAYGHLDEGLSPDLILADYRLPDGATGLMVMDTVRRRLGRDIPGVLLTGDTSSDRLREATGAQCALLHKPIQPHALHSTVRTALGQQ</sequence>
<comment type="catalytic activity">
    <reaction evidence="1">
        <text>ATP + protein L-histidine = ADP + protein N-phospho-L-histidine.</text>
        <dbReference type="EC" id="2.7.13.3"/>
    </reaction>
</comment>
<dbReference type="SUPFAM" id="SSF55874">
    <property type="entry name" value="ATPase domain of HSP90 chaperone/DNA topoisomerase II/histidine kinase"/>
    <property type="match status" value="1"/>
</dbReference>
<dbReference type="Gene3D" id="3.30.450.20">
    <property type="entry name" value="PAS domain"/>
    <property type="match status" value="3"/>
</dbReference>
<dbReference type="InterPro" id="IPR035965">
    <property type="entry name" value="PAS-like_dom_sf"/>
</dbReference>
<dbReference type="Pfam" id="PF00072">
    <property type="entry name" value="Response_reg"/>
    <property type="match status" value="1"/>
</dbReference>
<evidence type="ECO:0000259" key="9">
    <source>
        <dbReference type="PROSITE" id="PS50112"/>
    </source>
</evidence>
<dbReference type="SMART" id="SM00388">
    <property type="entry name" value="HisKA"/>
    <property type="match status" value="1"/>
</dbReference>
<dbReference type="CDD" id="cd00082">
    <property type="entry name" value="HisKA"/>
    <property type="match status" value="1"/>
</dbReference>
<evidence type="ECO:0000256" key="1">
    <source>
        <dbReference type="ARBA" id="ARBA00000085"/>
    </source>
</evidence>
<dbReference type="FunFam" id="3.30.565.10:FF:000049">
    <property type="entry name" value="Two-component sensor histidine kinase"/>
    <property type="match status" value="1"/>
</dbReference>
<dbReference type="PROSITE" id="PS50113">
    <property type="entry name" value="PAC"/>
    <property type="match status" value="1"/>
</dbReference>
<dbReference type="PRINTS" id="PR00344">
    <property type="entry name" value="BCTRLSENSOR"/>
</dbReference>
<keyword evidence="3 6" id="KW-0597">Phosphoprotein</keyword>
<dbReference type="InterPro" id="IPR013656">
    <property type="entry name" value="PAS_4"/>
</dbReference>
<evidence type="ECO:0000256" key="5">
    <source>
        <dbReference type="ARBA" id="ARBA00022777"/>
    </source>
</evidence>
<dbReference type="Gene3D" id="1.10.287.130">
    <property type="match status" value="1"/>
</dbReference>
<dbReference type="InterPro" id="IPR003594">
    <property type="entry name" value="HATPase_dom"/>
</dbReference>
<dbReference type="InterPro" id="IPR001610">
    <property type="entry name" value="PAC"/>
</dbReference>
<dbReference type="GO" id="GO:0000155">
    <property type="term" value="F:phosphorelay sensor kinase activity"/>
    <property type="evidence" value="ECO:0007669"/>
    <property type="project" value="InterPro"/>
</dbReference>
<dbReference type="GO" id="GO:0005886">
    <property type="term" value="C:plasma membrane"/>
    <property type="evidence" value="ECO:0007669"/>
    <property type="project" value="TreeGrafter"/>
</dbReference>
<dbReference type="InterPro" id="IPR000014">
    <property type="entry name" value="PAS"/>
</dbReference>
<dbReference type="PANTHER" id="PTHR43047">
    <property type="entry name" value="TWO-COMPONENT HISTIDINE PROTEIN KINASE"/>
    <property type="match status" value="1"/>
</dbReference>
<feature type="domain" description="PAS" evidence="9">
    <location>
        <begin position="196"/>
        <end position="266"/>
    </location>
</feature>
<dbReference type="PROSITE" id="PS50110">
    <property type="entry name" value="RESPONSE_REGULATORY"/>
    <property type="match status" value="1"/>
</dbReference>
<evidence type="ECO:0000256" key="3">
    <source>
        <dbReference type="ARBA" id="ARBA00022553"/>
    </source>
</evidence>
<dbReference type="SMART" id="SM00091">
    <property type="entry name" value="PAS"/>
    <property type="match status" value="3"/>
</dbReference>
<dbReference type="Pfam" id="PF00512">
    <property type="entry name" value="HisKA"/>
    <property type="match status" value="1"/>
</dbReference>
<evidence type="ECO:0000256" key="6">
    <source>
        <dbReference type="PROSITE-ProRule" id="PRU00169"/>
    </source>
</evidence>
<evidence type="ECO:0000313" key="11">
    <source>
        <dbReference type="EMBL" id="AWK85642.1"/>
    </source>
</evidence>
<dbReference type="SUPFAM" id="SSF47384">
    <property type="entry name" value="Homodimeric domain of signal transducing histidine kinase"/>
    <property type="match status" value="1"/>
</dbReference>
<dbReference type="PROSITE" id="PS50109">
    <property type="entry name" value="HIS_KIN"/>
    <property type="match status" value="1"/>
</dbReference>
<name>A0A2S2CME7_9PROT</name>
<dbReference type="SUPFAM" id="SSF52172">
    <property type="entry name" value="CheY-like"/>
    <property type="match status" value="1"/>
</dbReference>
<dbReference type="InterPro" id="IPR011006">
    <property type="entry name" value="CheY-like_superfamily"/>
</dbReference>
<dbReference type="PANTHER" id="PTHR43047:SF9">
    <property type="entry name" value="HISTIDINE KINASE"/>
    <property type="match status" value="1"/>
</dbReference>
<dbReference type="InterPro" id="IPR000700">
    <property type="entry name" value="PAS-assoc_C"/>
</dbReference>
<dbReference type="SMART" id="SM00086">
    <property type="entry name" value="PAC"/>
    <property type="match status" value="3"/>
</dbReference>
<organism evidence="11 12">
    <name type="scientific">Azospirillum thermophilum</name>
    <dbReference type="NCBI Taxonomy" id="2202148"/>
    <lineage>
        <taxon>Bacteria</taxon>
        <taxon>Pseudomonadati</taxon>
        <taxon>Pseudomonadota</taxon>
        <taxon>Alphaproteobacteria</taxon>
        <taxon>Rhodospirillales</taxon>
        <taxon>Azospirillaceae</taxon>
        <taxon>Azospirillum</taxon>
    </lineage>
</organism>
<dbReference type="RefSeq" id="WP_109325025.1">
    <property type="nucleotide sequence ID" value="NZ_CP029352.1"/>
</dbReference>
<dbReference type="Pfam" id="PF02518">
    <property type="entry name" value="HATPase_c"/>
    <property type="match status" value="1"/>
</dbReference>
<dbReference type="Gene3D" id="3.40.50.2300">
    <property type="match status" value="1"/>
</dbReference>
<dbReference type="GO" id="GO:0006355">
    <property type="term" value="P:regulation of DNA-templated transcription"/>
    <property type="evidence" value="ECO:0007669"/>
    <property type="project" value="InterPro"/>
</dbReference>
<dbReference type="Pfam" id="PF00989">
    <property type="entry name" value="PAS"/>
    <property type="match status" value="1"/>
</dbReference>
<dbReference type="InterPro" id="IPR036890">
    <property type="entry name" value="HATPase_C_sf"/>
</dbReference>
<evidence type="ECO:0000259" key="10">
    <source>
        <dbReference type="PROSITE" id="PS50113"/>
    </source>
</evidence>
<gene>
    <name evidence="11" type="ORF">DEW08_05230</name>
</gene>
<dbReference type="InterPro" id="IPR013767">
    <property type="entry name" value="PAS_fold"/>
</dbReference>
<keyword evidence="4" id="KW-0808">Transferase</keyword>
<dbReference type="SMART" id="SM00387">
    <property type="entry name" value="HATPase_c"/>
    <property type="match status" value="1"/>
</dbReference>
<evidence type="ECO:0000313" key="12">
    <source>
        <dbReference type="Proteomes" id="UP000245629"/>
    </source>
</evidence>
<dbReference type="EMBL" id="CP029352">
    <property type="protein sequence ID" value="AWK85642.1"/>
    <property type="molecule type" value="Genomic_DNA"/>
</dbReference>
<dbReference type="InterPro" id="IPR003661">
    <property type="entry name" value="HisK_dim/P_dom"/>
</dbReference>
<dbReference type="InterPro" id="IPR001789">
    <property type="entry name" value="Sig_transdc_resp-reg_receiver"/>
</dbReference>
<accession>A0A2S2CME7</accession>
<feature type="domain" description="PAS" evidence="9">
    <location>
        <begin position="63"/>
        <end position="133"/>
    </location>
</feature>
<feature type="domain" description="Histidine kinase" evidence="7">
    <location>
        <begin position="486"/>
        <end position="699"/>
    </location>
</feature>
<dbReference type="CDD" id="cd00130">
    <property type="entry name" value="PAS"/>
    <property type="match status" value="2"/>
</dbReference>
<reference evidence="12" key="1">
    <citation type="submission" date="2018-05" db="EMBL/GenBank/DDBJ databases">
        <title>Azospirillum thermophila sp. nov., a novel isolated from hot spring.</title>
        <authorList>
            <person name="Zhao Z."/>
        </authorList>
    </citation>
    <scope>NUCLEOTIDE SEQUENCE [LARGE SCALE GENOMIC DNA]</scope>
    <source>
        <strain evidence="12">CFH 70021</strain>
    </source>
</reference>
<dbReference type="EC" id="2.7.13.3" evidence="2"/>
<proteinExistence type="predicted"/>
<dbReference type="Proteomes" id="UP000245629">
    <property type="component" value="Chromosome 1"/>
</dbReference>
<evidence type="ECO:0000259" key="7">
    <source>
        <dbReference type="PROSITE" id="PS50109"/>
    </source>
</evidence>
<evidence type="ECO:0000256" key="4">
    <source>
        <dbReference type="ARBA" id="ARBA00022679"/>
    </source>
</evidence>
<dbReference type="PROSITE" id="PS50112">
    <property type="entry name" value="PAS"/>
    <property type="match status" value="2"/>
</dbReference>
<dbReference type="SUPFAM" id="SSF55785">
    <property type="entry name" value="PYP-like sensor domain (PAS domain)"/>
    <property type="match status" value="3"/>
</dbReference>
<dbReference type="Gene3D" id="3.30.565.10">
    <property type="entry name" value="Histidine kinase-like ATPase, C-terminal domain"/>
    <property type="match status" value="1"/>
</dbReference>
<protein>
    <recommendedName>
        <fullName evidence="2">histidine kinase</fullName>
        <ecNumber evidence="2">2.7.13.3</ecNumber>
    </recommendedName>
</protein>
<evidence type="ECO:0000256" key="2">
    <source>
        <dbReference type="ARBA" id="ARBA00012438"/>
    </source>
</evidence>
<keyword evidence="5 11" id="KW-0418">Kinase</keyword>
<evidence type="ECO:0000259" key="8">
    <source>
        <dbReference type="PROSITE" id="PS50110"/>
    </source>
</evidence>